<evidence type="ECO:0000313" key="2">
    <source>
        <dbReference type="EMBL" id="PSR21910.1"/>
    </source>
</evidence>
<dbReference type="Pfam" id="PF12900">
    <property type="entry name" value="Pyridox_ox_2"/>
    <property type="match status" value="1"/>
</dbReference>
<proteinExistence type="predicted"/>
<dbReference type="EMBL" id="PXYV01000025">
    <property type="protein sequence ID" value="PSR21910.1"/>
    <property type="molecule type" value="Genomic_DNA"/>
</dbReference>
<dbReference type="SUPFAM" id="SSF50475">
    <property type="entry name" value="FMN-binding split barrel"/>
    <property type="match status" value="1"/>
</dbReference>
<dbReference type="Gene3D" id="2.30.110.10">
    <property type="entry name" value="Electron Transport, Fmn-binding Protein, Chain A"/>
    <property type="match status" value="1"/>
</dbReference>
<comment type="caution">
    <text evidence="2">The sequence shown here is derived from an EMBL/GenBank/DDBJ whole genome shotgun (WGS) entry which is preliminary data.</text>
</comment>
<name>A0A2T2WI61_9FIRM</name>
<dbReference type="AlphaFoldDB" id="A0A2T2WI61"/>
<dbReference type="PANTHER" id="PTHR34071:SF2">
    <property type="entry name" value="FLAVIN-NUCLEOTIDE-BINDING PROTEIN"/>
    <property type="match status" value="1"/>
</dbReference>
<feature type="region of interest" description="Disordered" evidence="1">
    <location>
        <begin position="190"/>
        <end position="213"/>
    </location>
</feature>
<organism evidence="2 3">
    <name type="scientific">Sulfobacillus acidophilus</name>
    <dbReference type="NCBI Taxonomy" id="53633"/>
    <lineage>
        <taxon>Bacteria</taxon>
        <taxon>Bacillati</taxon>
        <taxon>Bacillota</taxon>
        <taxon>Clostridia</taxon>
        <taxon>Eubacteriales</taxon>
        <taxon>Clostridiales Family XVII. Incertae Sedis</taxon>
        <taxon>Sulfobacillus</taxon>
    </lineage>
</organism>
<dbReference type="InterPro" id="IPR012349">
    <property type="entry name" value="Split_barrel_FMN-bd"/>
</dbReference>
<dbReference type="InterPro" id="IPR024747">
    <property type="entry name" value="Pyridox_Oxase-rel"/>
</dbReference>
<evidence type="ECO:0000256" key="1">
    <source>
        <dbReference type="SAM" id="MobiDB-lite"/>
    </source>
</evidence>
<dbReference type="Proteomes" id="UP000241848">
    <property type="component" value="Unassembled WGS sequence"/>
</dbReference>
<reference evidence="2 3" key="1">
    <citation type="journal article" date="2014" name="BMC Genomics">
        <title>Comparison of environmental and isolate Sulfobacillus genomes reveals diverse carbon, sulfur, nitrogen, and hydrogen metabolisms.</title>
        <authorList>
            <person name="Justice N.B."/>
            <person name="Norman A."/>
            <person name="Brown C.T."/>
            <person name="Singh A."/>
            <person name="Thomas B.C."/>
            <person name="Banfield J.F."/>
        </authorList>
    </citation>
    <scope>NUCLEOTIDE SEQUENCE [LARGE SCALE GENOMIC DNA]</scope>
    <source>
        <strain evidence="2">AMDSBA3</strain>
    </source>
</reference>
<evidence type="ECO:0000313" key="3">
    <source>
        <dbReference type="Proteomes" id="UP000241848"/>
    </source>
</evidence>
<feature type="compositionally biased region" description="Pro residues" evidence="1">
    <location>
        <begin position="194"/>
        <end position="205"/>
    </location>
</feature>
<gene>
    <name evidence="2" type="ORF">C7B45_09000</name>
</gene>
<protein>
    <submittedName>
        <fullName evidence="2">Pyridoxamine 5'-phosphate oxidase family protein</fullName>
    </submittedName>
</protein>
<accession>A0A2T2WI61</accession>
<dbReference type="PANTHER" id="PTHR34071">
    <property type="entry name" value="5-NITROIMIDAZOLE ANTIBIOTICS RESISTANCE PROTEIN, NIMA-FAMILY-RELATED PROTEIN-RELATED"/>
    <property type="match status" value="1"/>
</dbReference>
<sequence>MSRNLPKIRVRRHPERGHYDRATIEQIVDEAYYCHVAVVRDGAPVIIPTLHVRVDDSLYIHGAVAAGLFKDMKQDAVVSVAITLLDGLVLARSFYNHSANYRSVVAFGVAREVTDPDEKLRVLKALADRVVPGRWDDARPPNDTELKITRVFAIPLDHASVKIRTGPPSDDVDDLTRPTWAGVIPLKMQVGQPQPDPLQQPPMPLPDYLNQNI</sequence>